<dbReference type="Gene3D" id="1.10.10.60">
    <property type="entry name" value="Homeodomain-like"/>
    <property type="match status" value="1"/>
</dbReference>
<protein>
    <recommendedName>
        <fullName evidence="5">Homeobox domain-containing protein</fullName>
    </recommendedName>
</protein>
<feature type="region of interest" description="Disordered" evidence="4">
    <location>
        <begin position="134"/>
        <end position="162"/>
    </location>
</feature>
<dbReference type="PROSITE" id="PS50071">
    <property type="entry name" value="HOMEOBOX_2"/>
    <property type="match status" value="1"/>
</dbReference>
<evidence type="ECO:0000256" key="4">
    <source>
        <dbReference type="SAM" id="MobiDB-lite"/>
    </source>
</evidence>
<dbReference type="GO" id="GO:0005634">
    <property type="term" value="C:nucleus"/>
    <property type="evidence" value="ECO:0007669"/>
    <property type="project" value="UniProtKB-SubCell"/>
</dbReference>
<feature type="compositionally biased region" description="Basic residues" evidence="4">
    <location>
        <begin position="138"/>
        <end position="151"/>
    </location>
</feature>
<evidence type="ECO:0000313" key="6">
    <source>
        <dbReference type="EMBL" id="KMZ70838.1"/>
    </source>
</evidence>
<evidence type="ECO:0000256" key="3">
    <source>
        <dbReference type="RuleBase" id="RU000682"/>
    </source>
</evidence>
<keyword evidence="2 3" id="KW-0238">DNA-binding</keyword>
<name>A0A0K9PP42_ZOSMR</name>
<dbReference type="CDD" id="cd00086">
    <property type="entry name" value="homeodomain"/>
    <property type="match status" value="1"/>
</dbReference>
<evidence type="ECO:0000256" key="1">
    <source>
        <dbReference type="ARBA" id="ARBA00004123"/>
    </source>
</evidence>
<accession>A0A0K9PP42</accession>
<feature type="DNA-binding region" description="Homeobox" evidence="2">
    <location>
        <begin position="18"/>
        <end position="77"/>
    </location>
</feature>
<dbReference type="Pfam" id="PF00046">
    <property type="entry name" value="Homeodomain"/>
    <property type="match status" value="1"/>
</dbReference>
<dbReference type="SMART" id="SM00389">
    <property type="entry name" value="HOX"/>
    <property type="match status" value="1"/>
</dbReference>
<feature type="domain" description="Homeobox" evidence="5">
    <location>
        <begin position="16"/>
        <end position="76"/>
    </location>
</feature>
<dbReference type="InterPro" id="IPR009057">
    <property type="entry name" value="Homeodomain-like_sf"/>
</dbReference>
<evidence type="ECO:0000259" key="5">
    <source>
        <dbReference type="PROSITE" id="PS50071"/>
    </source>
</evidence>
<organism evidence="6 7">
    <name type="scientific">Zostera marina</name>
    <name type="common">Eelgrass</name>
    <dbReference type="NCBI Taxonomy" id="29655"/>
    <lineage>
        <taxon>Eukaryota</taxon>
        <taxon>Viridiplantae</taxon>
        <taxon>Streptophyta</taxon>
        <taxon>Embryophyta</taxon>
        <taxon>Tracheophyta</taxon>
        <taxon>Spermatophyta</taxon>
        <taxon>Magnoliopsida</taxon>
        <taxon>Liliopsida</taxon>
        <taxon>Zosteraceae</taxon>
        <taxon>Zostera</taxon>
    </lineage>
</organism>
<dbReference type="SUPFAM" id="SSF46689">
    <property type="entry name" value="Homeodomain-like"/>
    <property type="match status" value="1"/>
</dbReference>
<dbReference type="PANTHER" id="PTHR47713">
    <property type="entry name" value="HOMEODOMAIN-LIKE SUPERFAMILY PROTEIN"/>
    <property type="match status" value="1"/>
</dbReference>
<feature type="compositionally biased region" description="Basic and acidic residues" evidence="4">
    <location>
        <begin position="1"/>
        <end position="11"/>
    </location>
</feature>
<gene>
    <name evidence="6" type="ORF">ZOSMA_192G00160</name>
</gene>
<dbReference type="Proteomes" id="UP000036987">
    <property type="component" value="Unassembled WGS sequence"/>
</dbReference>
<dbReference type="AlphaFoldDB" id="A0A0K9PP42"/>
<proteinExistence type="predicted"/>
<keyword evidence="2 3" id="KW-0371">Homeobox</keyword>
<dbReference type="EMBL" id="LFYR01000705">
    <property type="protein sequence ID" value="KMZ70838.1"/>
    <property type="molecule type" value="Genomic_DNA"/>
</dbReference>
<comment type="subcellular location">
    <subcellularLocation>
        <location evidence="1 2 3">Nucleus</location>
    </subcellularLocation>
</comment>
<keyword evidence="7" id="KW-1185">Reference proteome</keyword>
<sequence length="446" mass="51780">MGMEDIKREDGSPSLIENNSKRIMKSPFQIEALEDFYQDHKYPSEPMKLVFANEIGLSLKQVSGWFCHRRAKDKGLVSTDEGRAKHVPDAVHEYSTGVIQESCSSTKHDDFRHFEVKEVESKRLNAQNFAKQILPSEKKRRRLHPRHHQHHTSSIDDLTPQSSLESQEMLLPVIEEPYGGSEIRRNMHDENVKRPSSTHLNRRMKKSSRISHLSMKELRVFCVSSVKKKLGRFYDENGPSLSIDFDPLPPGAFDSPIVDAVNEACHVRDFNYNMERFSNYPEPYSSYAKPKDHQRKIQGLTRKKEMNNYPSKSRVILTDKLDQRQIHTSHTEIGDGFATEGVGFENNSEEKCNKKLDLHPPLYIDQWAPILQRRKLKKRTDSLDDEDDVNDKLREKDIPILKKHKTDGGLDQKRLFEKETRISERPREELWKKNYILAMPCSSGST</sequence>
<dbReference type="STRING" id="29655.A0A0K9PP42"/>
<reference evidence="7" key="1">
    <citation type="journal article" date="2016" name="Nature">
        <title>The genome of the seagrass Zostera marina reveals angiosperm adaptation to the sea.</title>
        <authorList>
            <person name="Olsen J.L."/>
            <person name="Rouze P."/>
            <person name="Verhelst B."/>
            <person name="Lin Y.-C."/>
            <person name="Bayer T."/>
            <person name="Collen J."/>
            <person name="Dattolo E."/>
            <person name="De Paoli E."/>
            <person name="Dittami S."/>
            <person name="Maumus F."/>
            <person name="Michel G."/>
            <person name="Kersting A."/>
            <person name="Lauritano C."/>
            <person name="Lohaus R."/>
            <person name="Toepel M."/>
            <person name="Tonon T."/>
            <person name="Vanneste K."/>
            <person name="Amirebrahimi M."/>
            <person name="Brakel J."/>
            <person name="Bostroem C."/>
            <person name="Chovatia M."/>
            <person name="Grimwood J."/>
            <person name="Jenkins J.W."/>
            <person name="Jueterbock A."/>
            <person name="Mraz A."/>
            <person name="Stam W.T."/>
            <person name="Tice H."/>
            <person name="Bornberg-Bauer E."/>
            <person name="Green P.J."/>
            <person name="Pearson G.A."/>
            <person name="Procaccini G."/>
            <person name="Duarte C.M."/>
            <person name="Schmutz J."/>
            <person name="Reusch T.B.H."/>
            <person name="Van de Peer Y."/>
        </authorList>
    </citation>
    <scope>NUCLEOTIDE SEQUENCE [LARGE SCALE GENOMIC DNA]</scope>
    <source>
        <strain evidence="7">cv. Finnish</strain>
    </source>
</reference>
<evidence type="ECO:0000256" key="2">
    <source>
        <dbReference type="PROSITE-ProRule" id="PRU00108"/>
    </source>
</evidence>
<evidence type="ECO:0000313" key="7">
    <source>
        <dbReference type="Proteomes" id="UP000036987"/>
    </source>
</evidence>
<dbReference type="GO" id="GO:0003677">
    <property type="term" value="F:DNA binding"/>
    <property type="evidence" value="ECO:0007669"/>
    <property type="project" value="UniProtKB-UniRule"/>
</dbReference>
<dbReference type="PANTHER" id="PTHR47713:SF2">
    <property type="entry name" value="HOMEODOMAIN-LIKE SUPERFAMILY PROTEIN"/>
    <property type="match status" value="1"/>
</dbReference>
<dbReference type="OrthoDB" id="6159439at2759"/>
<dbReference type="InterPro" id="IPR001356">
    <property type="entry name" value="HD"/>
</dbReference>
<feature type="region of interest" description="Disordered" evidence="4">
    <location>
        <begin position="1"/>
        <end position="20"/>
    </location>
</feature>
<keyword evidence="2 3" id="KW-0539">Nucleus</keyword>
<comment type="caution">
    <text evidence="6">The sequence shown here is derived from an EMBL/GenBank/DDBJ whole genome shotgun (WGS) entry which is preliminary data.</text>
</comment>